<accession>A0A916TJW0</accession>
<name>A0A916TJW0_9HYPH</name>
<dbReference type="Gene3D" id="3.10.450.50">
    <property type="match status" value="1"/>
</dbReference>
<gene>
    <name evidence="2" type="ORF">GCM10011316_22810</name>
</gene>
<dbReference type="InterPro" id="IPR032710">
    <property type="entry name" value="NTF2-like_dom_sf"/>
</dbReference>
<evidence type="ECO:0000313" key="3">
    <source>
        <dbReference type="Proteomes" id="UP000605148"/>
    </source>
</evidence>
<evidence type="ECO:0000259" key="1">
    <source>
        <dbReference type="Pfam" id="PF12680"/>
    </source>
</evidence>
<dbReference type="OrthoDB" id="7845226at2"/>
<feature type="domain" description="SnoaL-like" evidence="1">
    <location>
        <begin position="12"/>
        <end position="109"/>
    </location>
</feature>
<sequence>MIPKQDAAEWLRAYGQAWIDGDPTAVAALFGSAAAYHETPFDPPLKGTAAIRSYWQAGAAEAQADVTFESEIWSLSGSVVIAGWRAAFTRIPSGARVDLDGVFRLVLKEDNGTVLCTELREWWHRKEHPRLQPFHETA</sequence>
<dbReference type="InterPro" id="IPR037401">
    <property type="entry name" value="SnoaL-like"/>
</dbReference>
<dbReference type="AlphaFoldDB" id="A0A916TJW0"/>
<reference evidence="2" key="1">
    <citation type="journal article" date="2014" name="Int. J. Syst. Evol. Microbiol.">
        <title>Complete genome sequence of Corynebacterium casei LMG S-19264T (=DSM 44701T), isolated from a smear-ripened cheese.</title>
        <authorList>
            <consortium name="US DOE Joint Genome Institute (JGI-PGF)"/>
            <person name="Walter F."/>
            <person name="Albersmeier A."/>
            <person name="Kalinowski J."/>
            <person name="Ruckert C."/>
        </authorList>
    </citation>
    <scope>NUCLEOTIDE SEQUENCE</scope>
    <source>
        <strain evidence="2">CGMCC 1.12426</strain>
    </source>
</reference>
<dbReference type="Pfam" id="PF12680">
    <property type="entry name" value="SnoaL_2"/>
    <property type="match status" value="1"/>
</dbReference>
<reference evidence="2" key="2">
    <citation type="submission" date="2020-09" db="EMBL/GenBank/DDBJ databases">
        <authorList>
            <person name="Sun Q."/>
            <person name="Zhou Y."/>
        </authorList>
    </citation>
    <scope>NUCLEOTIDE SEQUENCE</scope>
    <source>
        <strain evidence="2">CGMCC 1.12426</strain>
    </source>
</reference>
<protein>
    <recommendedName>
        <fullName evidence="1">SnoaL-like domain-containing protein</fullName>
    </recommendedName>
</protein>
<dbReference type="SUPFAM" id="SSF54427">
    <property type="entry name" value="NTF2-like"/>
    <property type="match status" value="1"/>
</dbReference>
<organism evidence="2 3">
    <name type="scientific">Roseibium aquae</name>
    <dbReference type="NCBI Taxonomy" id="1323746"/>
    <lineage>
        <taxon>Bacteria</taxon>
        <taxon>Pseudomonadati</taxon>
        <taxon>Pseudomonadota</taxon>
        <taxon>Alphaproteobacteria</taxon>
        <taxon>Hyphomicrobiales</taxon>
        <taxon>Stappiaceae</taxon>
        <taxon>Roseibium</taxon>
    </lineage>
</organism>
<proteinExistence type="predicted"/>
<evidence type="ECO:0000313" key="2">
    <source>
        <dbReference type="EMBL" id="GGB50146.1"/>
    </source>
</evidence>
<dbReference type="Proteomes" id="UP000605148">
    <property type="component" value="Unassembled WGS sequence"/>
</dbReference>
<dbReference type="RefSeq" id="WP_150496241.1">
    <property type="nucleotide sequence ID" value="NZ_BMFA01000006.1"/>
</dbReference>
<dbReference type="EMBL" id="BMFA01000006">
    <property type="protein sequence ID" value="GGB50146.1"/>
    <property type="molecule type" value="Genomic_DNA"/>
</dbReference>
<comment type="caution">
    <text evidence="2">The sequence shown here is derived from an EMBL/GenBank/DDBJ whole genome shotgun (WGS) entry which is preliminary data.</text>
</comment>
<keyword evidence="3" id="KW-1185">Reference proteome</keyword>